<evidence type="ECO:0000313" key="1">
    <source>
        <dbReference type="EMBL" id="MCL7034559.1"/>
    </source>
</evidence>
<dbReference type="Proteomes" id="UP001177140">
    <property type="component" value="Unassembled WGS sequence"/>
</dbReference>
<reference evidence="1" key="1">
    <citation type="submission" date="2022-03" db="EMBL/GenBank/DDBJ databases">
        <title>A functionally conserved STORR gene fusion in Papaver species that diverged 16.8 million years ago.</title>
        <authorList>
            <person name="Catania T."/>
        </authorList>
    </citation>
    <scope>NUCLEOTIDE SEQUENCE</scope>
    <source>
        <strain evidence="1">S-191538</strain>
    </source>
</reference>
<name>A0AA41SF83_PAPNU</name>
<dbReference type="AlphaFoldDB" id="A0AA41SF83"/>
<sequence>MFLSQYLEKFSSKLKSSKAQDLALQILSPMKWKPTSCSQQLRSIFMRGVTQ</sequence>
<feature type="non-terminal residue" evidence="1">
    <location>
        <position position="51"/>
    </location>
</feature>
<keyword evidence="2" id="KW-1185">Reference proteome</keyword>
<organism evidence="1 2">
    <name type="scientific">Papaver nudicaule</name>
    <name type="common">Iceland poppy</name>
    <dbReference type="NCBI Taxonomy" id="74823"/>
    <lineage>
        <taxon>Eukaryota</taxon>
        <taxon>Viridiplantae</taxon>
        <taxon>Streptophyta</taxon>
        <taxon>Embryophyta</taxon>
        <taxon>Tracheophyta</taxon>
        <taxon>Spermatophyta</taxon>
        <taxon>Magnoliopsida</taxon>
        <taxon>Ranunculales</taxon>
        <taxon>Papaveraceae</taxon>
        <taxon>Papaveroideae</taxon>
        <taxon>Papaver</taxon>
    </lineage>
</organism>
<evidence type="ECO:0000313" key="2">
    <source>
        <dbReference type="Proteomes" id="UP001177140"/>
    </source>
</evidence>
<gene>
    <name evidence="1" type="ORF">MKW94_012052</name>
</gene>
<protein>
    <submittedName>
        <fullName evidence="1">Uncharacterized protein</fullName>
    </submittedName>
</protein>
<dbReference type="EMBL" id="JAJJMA010146871">
    <property type="protein sequence ID" value="MCL7034559.1"/>
    <property type="molecule type" value="Genomic_DNA"/>
</dbReference>
<accession>A0AA41SF83</accession>
<feature type="non-terminal residue" evidence="1">
    <location>
        <position position="1"/>
    </location>
</feature>
<comment type="caution">
    <text evidence="1">The sequence shown here is derived from an EMBL/GenBank/DDBJ whole genome shotgun (WGS) entry which is preliminary data.</text>
</comment>
<proteinExistence type="predicted"/>